<feature type="region of interest" description="Disordered" evidence="1">
    <location>
        <begin position="60"/>
        <end position="94"/>
    </location>
</feature>
<evidence type="ECO:0000313" key="2">
    <source>
        <dbReference type="EMBL" id="RZC43527.1"/>
    </source>
</evidence>
<feature type="compositionally biased region" description="Gly residues" evidence="1">
    <location>
        <begin position="72"/>
        <end position="83"/>
    </location>
</feature>
<dbReference type="EMBL" id="CM010715">
    <property type="protein sequence ID" value="RZC43527.1"/>
    <property type="molecule type" value="Genomic_DNA"/>
</dbReference>
<protein>
    <submittedName>
        <fullName evidence="2">Uncharacterized protein</fullName>
    </submittedName>
</protein>
<dbReference type="Proteomes" id="UP000316621">
    <property type="component" value="Chromosome 1"/>
</dbReference>
<name>A0A4Y7I3U7_PAPSO</name>
<organism evidence="2 3">
    <name type="scientific">Papaver somniferum</name>
    <name type="common">Opium poppy</name>
    <dbReference type="NCBI Taxonomy" id="3469"/>
    <lineage>
        <taxon>Eukaryota</taxon>
        <taxon>Viridiplantae</taxon>
        <taxon>Streptophyta</taxon>
        <taxon>Embryophyta</taxon>
        <taxon>Tracheophyta</taxon>
        <taxon>Spermatophyta</taxon>
        <taxon>Magnoliopsida</taxon>
        <taxon>Ranunculales</taxon>
        <taxon>Papaveraceae</taxon>
        <taxon>Papaveroideae</taxon>
        <taxon>Papaver</taxon>
    </lineage>
</organism>
<accession>A0A4Y7I3U7</accession>
<reference evidence="2 3" key="1">
    <citation type="journal article" date="2018" name="Science">
        <title>The opium poppy genome and morphinan production.</title>
        <authorList>
            <person name="Guo L."/>
            <person name="Winzer T."/>
            <person name="Yang X."/>
            <person name="Li Y."/>
            <person name="Ning Z."/>
            <person name="He Z."/>
            <person name="Teodor R."/>
            <person name="Lu Y."/>
            <person name="Bowser T.A."/>
            <person name="Graham I.A."/>
            <person name="Ye K."/>
        </authorList>
    </citation>
    <scope>NUCLEOTIDE SEQUENCE [LARGE SCALE GENOMIC DNA]</scope>
    <source>
        <strain evidence="3">cv. HN1</strain>
        <tissue evidence="2">Leaves</tissue>
    </source>
</reference>
<evidence type="ECO:0000256" key="1">
    <source>
        <dbReference type="SAM" id="MobiDB-lite"/>
    </source>
</evidence>
<gene>
    <name evidence="2" type="ORF">C5167_036471</name>
</gene>
<dbReference type="Gramene" id="RZC43527">
    <property type="protein sequence ID" value="RZC43527"/>
    <property type="gene ID" value="C5167_036471"/>
</dbReference>
<dbReference type="AlphaFoldDB" id="A0A4Y7I3U7"/>
<evidence type="ECO:0000313" key="3">
    <source>
        <dbReference type="Proteomes" id="UP000316621"/>
    </source>
</evidence>
<keyword evidence="3" id="KW-1185">Reference proteome</keyword>
<proteinExistence type="predicted"/>
<sequence length="118" mass="12822">MESQSVEQIQVMNDVPSLSEQFQWELLTLPICPAMLMGKSDFPNDNNCSQPDKGSYIKKIYQQLDSQPDNSGSGGGGGGGGSSGEEEEEFDGDVDKKKYGGYVYVSETDSGLCCSCWR</sequence>